<dbReference type="SUPFAM" id="SSF50939">
    <property type="entry name" value="Sialidases"/>
    <property type="match status" value="1"/>
</dbReference>
<dbReference type="InterPro" id="IPR026856">
    <property type="entry name" value="Sialidase_fam"/>
</dbReference>
<feature type="chain" id="PRO_5038353223" description="exo-alpha-sialidase" evidence="5">
    <location>
        <begin position="29"/>
        <end position="416"/>
    </location>
</feature>
<name>A0A0N0XT71_9ACTN</name>
<feature type="signal peptide" evidence="5">
    <location>
        <begin position="1"/>
        <end position="28"/>
    </location>
</feature>
<comment type="catalytic activity">
    <reaction evidence="1">
        <text>Hydrolysis of alpha-(2-&gt;3)-, alpha-(2-&gt;6)-, alpha-(2-&gt;8)- glycosidic linkages of terminal sialic acid residues in oligosaccharides, glycoproteins, glycolipids, colominic acid and synthetic substrates.</text>
        <dbReference type="EC" id="3.2.1.18"/>
    </reaction>
</comment>
<organism evidence="7 8">
    <name type="scientific">Streptomyces chattanoogensis</name>
    <dbReference type="NCBI Taxonomy" id="66876"/>
    <lineage>
        <taxon>Bacteria</taxon>
        <taxon>Bacillati</taxon>
        <taxon>Actinomycetota</taxon>
        <taxon>Actinomycetes</taxon>
        <taxon>Kitasatosporales</taxon>
        <taxon>Streptomycetaceae</taxon>
        <taxon>Streptomyces</taxon>
    </lineage>
</organism>
<evidence type="ECO:0000313" key="7">
    <source>
        <dbReference type="EMBL" id="KPC60944.1"/>
    </source>
</evidence>
<dbReference type="GO" id="GO:0006689">
    <property type="term" value="P:ganglioside catabolic process"/>
    <property type="evidence" value="ECO:0007669"/>
    <property type="project" value="TreeGrafter"/>
</dbReference>
<evidence type="ECO:0000256" key="1">
    <source>
        <dbReference type="ARBA" id="ARBA00000427"/>
    </source>
</evidence>
<dbReference type="GO" id="GO:0016020">
    <property type="term" value="C:membrane"/>
    <property type="evidence" value="ECO:0007669"/>
    <property type="project" value="TreeGrafter"/>
</dbReference>
<keyword evidence="5" id="KW-0732">Signal</keyword>
<dbReference type="PATRIC" id="fig|66876.3.peg.5918"/>
<dbReference type="InterPro" id="IPR036278">
    <property type="entry name" value="Sialidase_sf"/>
</dbReference>
<reference evidence="8" key="1">
    <citation type="submission" date="2015-07" db="EMBL/GenBank/DDBJ databases">
        <authorList>
            <person name="Ju K.-S."/>
            <person name="Doroghazi J.R."/>
            <person name="Metcalf W.W."/>
        </authorList>
    </citation>
    <scope>NUCLEOTIDE SEQUENCE [LARGE SCALE GENOMIC DNA]</scope>
    <source>
        <strain evidence="8">NRRL ISP-5002</strain>
    </source>
</reference>
<gene>
    <name evidence="7" type="ORF">ADL29_27050</name>
</gene>
<dbReference type="Pfam" id="PF13088">
    <property type="entry name" value="BNR_2"/>
    <property type="match status" value="1"/>
</dbReference>
<evidence type="ECO:0000259" key="6">
    <source>
        <dbReference type="Pfam" id="PF13088"/>
    </source>
</evidence>
<evidence type="ECO:0000256" key="2">
    <source>
        <dbReference type="ARBA" id="ARBA00009348"/>
    </source>
</evidence>
<dbReference type="Gene3D" id="2.120.10.10">
    <property type="match status" value="1"/>
</dbReference>
<dbReference type="PANTHER" id="PTHR10628:SF30">
    <property type="entry name" value="EXO-ALPHA-SIALIDASE"/>
    <property type="match status" value="1"/>
</dbReference>
<comment type="caution">
    <text evidence="7">The sequence shown here is derived from an EMBL/GenBank/DDBJ whole genome shotgun (WGS) entry which is preliminary data.</text>
</comment>
<dbReference type="GO" id="GO:0004308">
    <property type="term" value="F:exo-alpha-sialidase activity"/>
    <property type="evidence" value="ECO:0007669"/>
    <property type="project" value="UniProtKB-EC"/>
</dbReference>
<dbReference type="GO" id="GO:0009313">
    <property type="term" value="P:oligosaccharide catabolic process"/>
    <property type="evidence" value="ECO:0007669"/>
    <property type="project" value="TreeGrafter"/>
</dbReference>
<evidence type="ECO:0000313" key="8">
    <source>
        <dbReference type="Proteomes" id="UP000037982"/>
    </source>
</evidence>
<dbReference type="AlphaFoldDB" id="A0A0N0XT71"/>
<feature type="domain" description="Sialidase" evidence="6">
    <location>
        <begin position="92"/>
        <end position="388"/>
    </location>
</feature>
<dbReference type="InterPro" id="IPR011040">
    <property type="entry name" value="Sialidase"/>
</dbReference>
<evidence type="ECO:0000256" key="5">
    <source>
        <dbReference type="SAM" id="SignalP"/>
    </source>
</evidence>
<evidence type="ECO:0000256" key="3">
    <source>
        <dbReference type="ARBA" id="ARBA00012733"/>
    </source>
</evidence>
<feature type="region of interest" description="Disordered" evidence="4">
    <location>
        <begin position="27"/>
        <end position="65"/>
    </location>
</feature>
<dbReference type="GO" id="GO:0005737">
    <property type="term" value="C:cytoplasm"/>
    <property type="evidence" value="ECO:0007669"/>
    <property type="project" value="TreeGrafter"/>
</dbReference>
<dbReference type="PANTHER" id="PTHR10628">
    <property type="entry name" value="SIALIDASE"/>
    <property type="match status" value="1"/>
</dbReference>
<sequence length="416" mass="44319">MYAALSARAARSLSLAVALAAGTGLATATPAAPAPEPPPPDTTAPRHRPGPRHGPTPGHEPAPLYESTDVAVSGEGAHTYRIPALATLPDGTLVAAYDRRNNSAADLPGDVDVMVRRSTDNGRTWSPPQAVADYGGGAGAGDPSLLADRWTGRLFLFHAYGPKGIGFGNAGMGNDHDSTTILHTDLHYSDDGGRSWRARRLTHDLKDPTWLGIFASSGTGIQLSTGRLLQQYAFRKADASMWAASAYSDDHGETWRLGRPVGPLMDENKTVELADGRIMLNSRTGSTTRRLVAHSRDGGLTYSSPVADDELVDPVNNASVLRYDPTAPPGHPRAHWLLFSNTASATARRNLTVRLSCDDGRSWPVSRVVTPGPSAYSTLTRLKDGTFGLLYESGPYRKITFARFDGSWLGADCPAA</sequence>
<proteinExistence type="inferred from homology"/>
<dbReference type="RefSeq" id="WP_053926184.1">
    <property type="nucleotide sequence ID" value="NZ_LGKG01000153.1"/>
</dbReference>
<dbReference type="Proteomes" id="UP000037982">
    <property type="component" value="Unassembled WGS sequence"/>
</dbReference>
<accession>A0A0N0XT71</accession>
<dbReference type="EMBL" id="LGKG01000153">
    <property type="protein sequence ID" value="KPC60944.1"/>
    <property type="molecule type" value="Genomic_DNA"/>
</dbReference>
<evidence type="ECO:0000256" key="4">
    <source>
        <dbReference type="SAM" id="MobiDB-lite"/>
    </source>
</evidence>
<protein>
    <recommendedName>
        <fullName evidence="3">exo-alpha-sialidase</fullName>
        <ecNumber evidence="3">3.2.1.18</ecNumber>
    </recommendedName>
</protein>
<comment type="similarity">
    <text evidence="2">Belongs to the glycosyl hydrolase 33 family.</text>
</comment>
<dbReference type="CDD" id="cd15482">
    <property type="entry name" value="Sialidase_non-viral"/>
    <property type="match status" value="1"/>
</dbReference>
<keyword evidence="8" id="KW-1185">Reference proteome</keyword>
<dbReference type="EC" id="3.2.1.18" evidence="3"/>
<feature type="compositionally biased region" description="Pro residues" evidence="4">
    <location>
        <begin position="32"/>
        <end position="42"/>
    </location>
</feature>